<dbReference type="AlphaFoldDB" id="A0A6S6SJW9"/>
<gene>
    <name evidence="1" type="ORF">HELGO_WM12428</name>
</gene>
<name>A0A6S6SJW9_9BACT</name>
<protein>
    <submittedName>
        <fullName evidence="1">Uncharacterized protein</fullName>
    </submittedName>
</protein>
<accession>A0A6S6SJW9</accession>
<organism evidence="1">
    <name type="scientific">uncultured Sulfurovum sp</name>
    <dbReference type="NCBI Taxonomy" id="269237"/>
    <lineage>
        <taxon>Bacteria</taxon>
        <taxon>Pseudomonadati</taxon>
        <taxon>Campylobacterota</taxon>
        <taxon>Epsilonproteobacteria</taxon>
        <taxon>Campylobacterales</taxon>
        <taxon>Sulfurovaceae</taxon>
        <taxon>Sulfurovum</taxon>
        <taxon>environmental samples</taxon>
    </lineage>
</organism>
<dbReference type="EMBL" id="CACVAZ010000033">
    <property type="protein sequence ID" value="CAA6806478.1"/>
    <property type="molecule type" value="Genomic_DNA"/>
</dbReference>
<evidence type="ECO:0000313" key="1">
    <source>
        <dbReference type="EMBL" id="CAA6806478.1"/>
    </source>
</evidence>
<sequence>MADAKDQQQKKKEMSDNERALVQYAVVAQYNEKFRKDTPKKMGMKQIKNNNLVELLDTIGKSELMEPINKMQNYKANPLSSYTKEMLEILKPHFSFEGITLDNDTKKAKLVAPFETWHTLEYPNSKKSNFTPANTSIAEYADFLFHKGIESIPNLYKIGVINTSKTKVKDLDSNAIQAFEGLVSKVA</sequence>
<proteinExistence type="predicted"/>
<reference evidence="1" key="1">
    <citation type="submission" date="2020-01" db="EMBL/GenBank/DDBJ databases">
        <authorList>
            <person name="Meier V. D."/>
            <person name="Meier V D."/>
        </authorList>
    </citation>
    <scope>NUCLEOTIDE SEQUENCE</scope>
    <source>
        <strain evidence="1">HLG_WM_MAG_02</strain>
    </source>
</reference>